<dbReference type="EMBL" id="JAENBO010000005">
    <property type="protein sequence ID" value="MBJ8326278.1"/>
    <property type="molecule type" value="Genomic_DNA"/>
</dbReference>
<proteinExistence type="inferred from homology"/>
<evidence type="ECO:0000313" key="3">
    <source>
        <dbReference type="Proteomes" id="UP000653045"/>
    </source>
</evidence>
<protein>
    <recommendedName>
        <fullName evidence="1">UPF0246 protein JHK62_06285</fullName>
    </recommendedName>
</protein>
<organism evidence="2 3">
    <name type="scientific">Streptococcus pacificus</name>
    <dbReference type="NCBI Taxonomy" id="2740577"/>
    <lineage>
        <taxon>Bacteria</taxon>
        <taxon>Bacillati</taxon>
        <taxon>Bacillota</taxon>
        <taxon>Bacilli</taxon>
        <taxon>Lactobacillales</taxon>
        <taxon>Streptococcaceae</taxon>
        <taxon>Streptococcus</taxon>
    </lineage>
</organism>
<dbReference type="Pfam" id="PF03883">
    <property type="entry name" value="H2O2_YaaD"/>
    <property type="match status" value="1"/>
</dbReference>
<keyword evidence="3" id="KW-1185">Reference proteome</keyword>
<comment type="caution">
    <text evidence="2">The sequence shown here is derived from an EMBL/GenBank/DDBJ whole genome shotgun (WGS) entry which is preliminary data.</text>
</comment>
<dbReference type="Proteomes" id="UP000653045">
    <property type="component" value="Unassembled WGS sequence"/>
</dbReference>
<dbReference type="NCBIfam" id="NF002543">
    <property type="entry name" value="PRK02101.1-4"/>
    <property type="match status" value="1"/>
</dbReference>
<dbReference type="InterPro" id="IPR005583">
    <property type="entry name" value="YaaA"/>
</dbReference>
<reference evidence="2 3" key="1">
    <citation type="journal article" date="2021" name="Int. J. Syst. Evol. Microbiol.">
        <title>Streptococcus vicugnae sp. nov., isolated from faeces of alpacas (Vicugna pacos) and cattle (Bos taurus), Streptococcus zalophi sp. nov., and Streptococcus pacificus sp. nov., isolated from respiratory tract of California sea lions (Zalophus californianus).</title>
        <authorList>
            <person name="Volokhov D.V."/>
            <person name="Zagorodnyaya T.A."/>
            <person name="Shen Z."/>
            <person name="Blom J."/>
            <person name="Furtak V.A."/>
            <person name="Eisenberg T."/>
            <person name="Fan P."/>
            <person name="Jeong K.C."/>
            <person name="Gao Y."/>
            <person name="Zhang S."/>
            <person name="Amselle M."/>
        </authorList>
    </citation>
    <scope>NUCLEOTIDE SEQUENCE [LARGE SCALE GENOMIC DNA]</scope>
    <source>
        <strain evidence="2 3">CSL7591</strain>
    </source>
</reference>
<dbReference type="HAMAP" id="MF_00652">
    <property type="entry name" value="UPF0246"/>
    <property type="match status" value="1"/>
</dbReference>
<evidence type="ECO:0000313" key="2">
    <source>
        <dbReference type="EMBL" id="MBJ8326278.1"/>
    </source>
</evidence>
<sequence>MKFLIPTAKEMTEDIDSKSPLKSHPKTDAILAELTKMSPEELARFYKIKPEAAKKEYERIQEIKHETAKYYPAIFLFNGLMYRYINRFAFNQDELNRLSSDVLISSSLYGIIPALTPIAPHRLDFSQKLTIEGTPLKKYWQADFDAVYTPDETYISLLSSEFEDIFSKPIREQLIKVVFMEAKNGQLKTHSTISKKGRGAFLSEAIKKNADNLSGLKKLTFDGFTYQEDLSEPQKFVFVKKI</sequence>
<gene>
    <name evidence="2" type="primary">yaaA</name>
    <name evidence="2" type="ORF">JHK62_06285</name>
</gene>
<dbReference type="RefSeq" id="WP_199575921.1">
    <property type="nucleotide sequence ID" value="NZ_JAENBO010000005.1"/>
</dbReference>
<name>A0ABS0ZK58_9STRE</name>
<evidence type="ECO:0000256" key="1">
    <source>
        <dbReference type="HAMAP-Rule" id="MF_00652"/>
    </source>
</evidence>
<accession>A0ABS0ZK58</accession>
<comment type="similarity">
    <text evidence="1">Belongs to the UPF0246 family.</text>
</comment>
<dbReference type="PANTHER" id="PTHR30283:SF4">
    <property type="entry name" value="PEROXIDE STRESS RESISTANCE PROTEIN YAAA"/>
    <property type="match status" value="1"/>
</dbReference>
<dbReference type="PANTHER" id="PTHR30283">
    <property type="entry name" value="PEROXIDE STRESS RESPONSE PROTEIN YAAA"/>
    <property type="match status" value="1"/>
</dbReference>